<protein>
    <recommendedName>
        <fullName evidence="15">Shugoshin</fullName>
    </recommendedName>
</protein>
<evidence type="ECO:0000313" key="13">
    <source>
        <dbReference type="EMBL" id="KAE8136139.1"/>
    </source>
</evidence>
<accession>A0A5N6SQN2</accession>
<organism evidence="13 14">
    <name type="scientific">Aspergillus pseudotamarii</name>
    <dbReference type="NCBI Taxonomy" id="132259"/>
    <lineage>
        <taxon>Eukaryota</taxon>
        <taxon>Fungi</taxon>
        <taxon>Dikarya</taxon>
        <taxon>Ascomycota</taxon>
        <taxon>Pezizomycotina</taxon>
        <taxon>Eurotiomycetes</taxon>
        <taxon>Eurotiomycetidae</taxon>
        <taxon>Eurotiales</taxon>
        <taxon>Aspergillaceae</taxon>
        <taxon>Aspergillus</taxon>
        <taxon>Aspergillus subgen. Circumdati</taxon>
    </lineage>
</organism>
<keyword evidence="5" id="KW-0159">Chromosome partition</keyword>
<dbReference type="GO" id="GO:0000779">
    <property type="term" value="C:condensed chromosome, centromeric region"/>
    <property type="evidence" value="ECO:0007669"/>
    <property type="project" value="UniProtKB-ARBA"/>
</dbReference>
<evidence type="ECO:0000256" key="10">
    <source>
        <dbReference type="SAM" id="MobiDB-lite"/>
    </source>
</evidence>
<evidence type="ECO:0008006" key="15">
    <source>
        <dbReference type="Google" id="ProtNLM"/>
    </source>
</evidence>
<proteinExistence type="inferred from homology"/>
<keyword evidence="6 9" id="KW-0175">Coiled coil</keyword>
<dbReference type="GeneID" id="43641656"/>
<feature type="compositionally biased region" description="Basic and acidic residues" evidence="10">
    <location>
        <begin position="644"/>
        <end position="664"/>
    </location>
</feature>
<gene>
    <name evidence="13" type="ORF">BDV38DRAFT_272209</name>
</gene>
<comment type="similarity">
    <text evidence="2">Belongs to the shugoshin family.</text>
</comment>
<feature type="compositionally biased region" description="Low complexity" evidence="10">
    <location>
        <begin position="489"/>
        <end position="498"/>
    </location>
</feature>
<name>A0A5N6SQN2_ASPPS</name>
<feature type="region of interest" description="Disordered" evidence="10">
    <location>
        <begin position="385"/>
        <end position="570"/>
    </location>
</feature>
<feature type="region of interest" description="Disordered" evidence="10">
    <location>
        <begin position="582"/>
        <end position="664"/>
    </location>
</feature>
<dbReference type="RefSeq" id="XP_031912202.1">
    <property type="nucleotide sequence ID" value="XM_032057446.1"/>
</dbReference>
<dbReference type="Pfam" id="PF07558">
    <property type="entry name" value="Shugoshin_N"/>
    <property type="match status" value="1"/>
</dbReference>
<evidence type="ECO:0000256" key="4">
    <source>
        <dbReference type="ARBA" id="ARBA00022618"/>
    </source>
</evidence>
<feature type="compositionally biased region" description="Basic and acidic residues" evidence="10">
    <location>
        <begin position="464"/>
        <end position="474"/>
    </location>
</feature>
<sequence length="723" mass="79970">MARLNESTTSTESVEILKRRFVRQNREIARVNSIQSLRIRSLESEVSHLLSENVSLRERVINLSQEIERFEAAKLFQDGVNNIKARLDNKLMELGGLVADLGALPRRFNKSAGGITEFAYQERPGLHSRHNIADLEAYPVPEQDGRLPVILEDKYYPRKTLEPQEMQEMMNNNMDVAPSSGQEEPSVSQIDSMADGPSSTLFEGVTNTQEFDGFPSPNEVLLPPTLETRKKRKAGSGKIREDIYDMSPGDFPARRESSFLLNPGSKRKFSGSDDGDFAPALPDEDDFQFTRPTQLPQLTHDQLLLIRSDQSPVKRQISQKEGSKSDSRPKRKALEPKSTNLSSIEPQATGVSEQDCKTPARMNNAIDENGLIAPAHLQEHIRGQKIVPNERSHCNGSDKTKQEEGGNEHFRNHTHVSEDTSRSSSPPDEVSRVQHSLETSMSLPNTSSRPTRRQRSVVSYAEPNLRDKMRRPTDEFIAAVGGDHHPRRTSGSSSVRTTSNDEFDERKSGKINARKKRDSDMEGRDPSALPTASSGNLPRQPANMMSRKQRKASLASKEDAPPVNGPTNDINEAQACRIVGGRELNGVSSDQPMTRVRTGSTGKHGSPTAMGPSDMPMELSKSIPRAAAVTSRLSRRHSSNPRSSGRDHHSPEHEMSVSGTEKESMTGFRACLGGSNDASVGNISEPRAFMYATEAPPSAMGLAIHARQVRRVPRAGRRKSMIL</sequence>
<keyword evidence="4" id="KW-0132">Cell division</keyword>
<evidence type="ECO:0000256" key="8">
    <source>
        <dbReference type="ARBA" id="ARBA00023328"/>
    </source>
</evidence>
<comment type="subcellular location">
    <subcellularLocation>
        <location evidence="1">Chromosome</location>
        <location evidence="1">Centromere</location>
    </subcellularLocation>
</comment>
<feature type="compositionally biased region" description="Polar residues" evidence="10">
    <location>
        <begin position="586"/>
        <end position="603"/>
    </location>
</feature>
<dbReference type="OrthoDB" id="5394106at2759"/>
<feature type="domain" description="Shugoshin N-terminal coiled-coil" evidence="12">
    <location>
        <begin position="17"/>
        <end position="61"/>
    </location>
</feature>
<evidence type="ECO:0000256" key="6">
    <source>
        <dbReference type="ARBA" id="ARBA00023054"/>
    </source>
</evidence>
<keyword evidence="3" id="KW-0158">Chromosome</keyword>
<dbReference type="InterPro" id="IPR011515">
    <property type="entry name" value="Shugoshin_C"/>
</dbReference>
<evidence type="ECO:0000256" key="5">
    <source>
        <dbReference type="ARBA" id="ARBA00022829"/>
    </source>
</evidence>
<dbReference type="Proteomes" id="UP000325672">
    <property type="component" value="Unassembled WGS sequence"/>
</dbReference>
<dbReference type="Pfam" id="PF07557">
    <property type="entry name" value="Shugoshin_C"/>
    <property type="match status" value="1"/>
</dbReference>
<feature type="compositionally biased region" description="Polar residues" evidence="10">
    <location>
        <begin position="337"/>
        <end position="352"/>
    </location>
</feature>
<evidence type="ECO:0000256" key="3">
    <source>
        <dbReference type="ARBA" id="ARBA00022454"/>
    </source>
</evidence>
<keyword evidence="7" id="KW-0131">Cell cycle</keyword>
<dbReference type="GO" id="GO:0045132">
    <property type="term" value="P:meiotic chromosome segregation"/>
    <property type="evidence" value="ECO:0007669"/>
    <property type="project" value="InterPro"/>
</dbReference>
<feature type="coiled-coil region" evidence="9">
    <location>
        <begin position="39"/>
        <end position="73"/>
    </location>
</feature>
<dbReference type="InterPro" id="IPR011516">
    <property type="entry name" value="Shugoshin_N"/>
</dbReference>
<feature type="region of interest" description="Disordered" evidence="10">
    <location>
        <begin position="307"/>
        <end position="357"/>
    </location>
</feature>
<dbReference type="GO" id="GO:0051301">
    <property type="term" value="P:cell division"/>
    <property type="evidence" value="ECO:0007669"/>
    <property type="project" value="UniProtKB-KW"/>
</dbReference>
<dbReference type="EMBL" id="ML743586">
    <property type="protein sequence ID" value="KAE8136139.1"/>
    <property type="molecule type" value="Genomic_DNA"/>
</dbReference>
<reference evidence="13 14" key="1">
    <citation type="submission" date="2019-04" db="EMBL/GenBank/DDBJ databases">
        <title>Friends and foes A comparative genomics study of 23 Aspergillus species from section Flavi.</title>
        <authorList>
            <consortium name="DOE Joint Genome Institute"/>
            <person name="Kjaerbolling I."/>
            <person name="Vesth T."/>
            <person name="Frisvad J.C."/>
            <person name="Nybo J.L."/>
            <person name="Theobald S."/>
            <person name="Kildgaard S."/>
            <person name="Isbrandt T."/>
            <person name="Kuo A."/>
            <person name="Sato A."/>
            <person name="Lyhne E.K."/>
            <person name="Kogle M.E."/>
            <person name="Wiebenga A."/>
            <person name="Kun R.S."/>
            <person name="Lubbers R.J."/>
            <person name="Makela M.R."/>
            <person name="Barry K."/>
            <person name="Chovatia M."/>
            <person name="Clum A."/>
            <person name="Daum C."/>
            <person name="Haridas S."/>
            <person name="He G."/>
            <person name="LaButti K."/>
            <person name="Lipzen A."/>
            <person name="Mondo S."/>
            <person name="Riley R."/>
            <person name="Salamov A."/>
            <person name="Simmons B.A."/>
            <person name="Magnuson J.K."/>
            <person name="Henrissat B."/>
            <person name="Mortensen U.H."/>
            <person name="Larsen T.O."/>
            <person name="Devries R.P."/>
            <person name="Grigoriev I.V."/>
            <person name="Machida M."/>
            <person name="Baker S.E."/>
            <person name="Andersen M.R."/>
        </authorList>
    </citation>
    <scope>NUCLEOTIDE SEQUENCE [LARGE SCALE GENOMIC DNA]</scope>
    <source>
        <strain evidence="13 14">CBS 117625</strain>
    </source>
</reference>
<feature type="compositionally biased region" description="Basic and acidic residues" evidence="10">
    <location>
        <begin position="321"/>
        <end position="335"/>
    </location>
</feature>
<feature type="region of interest" description="Disordered" evidence="10">
    <location>
        <begin position="209"/>
        <end position="288"/>
    </location>
</feature>
<evidence type="ECO:0000256" key="7">
    <source>
        <dbReference type="ARBA" id="ARBA00023306"/>
    </source>
</evidence>
<evidence type="ECO:0000256" key="2">
    <source>
        <dbReference type="ARBA" id="ARBA00010845"/>
    </source>
</evidence>
<dbReference type="GO" id="GO:0005634">
    <property type="term" value="C:nucleus"/>
    <property type="evidence" value="ECO:0007669"/>
    <property type="project" value="InterPro"/>
</dbReference>
<evidence type="ECO:0000259" key="12">
    <source>
        <dbReference type="Pfam" id="PF07558"/>
    </source>
</evidence>
<feature type="compositionally biased region" description="Basic and acidic residues" evidence="10">
    <location>
        <begin position="385"/>
        <end position="421"/>
    </location>
</feature>
<evidence type="ECO:0000259" key="11">
    <source>
        <dbReference type="Pfam" id="PF07557"/>
    </source>
</evidence>
<dbReference type="AlphaFoldDB" id="A0A5N6SQN2"/>
<evidence type="ECO:0000256" key="9">
    <source>
        <dbReference type="SAM" id="Coils"/>
    </source>
</evidence>
<keyword evidence="8" id="KW-0137">Centromere</keyword>
<evidence type="ECO:0000256" key="1">
    <source>
        <dbReference type="ARBA" id="ARBA00004584"/>
    </source>
</evidence>
<feature type="compositionally biased region" description="Polar residues" evidence="10">
    <location>
        <begin position="433"/>
        <end position="449"/>
    </location>
</feature>
<keyword evidence="14" id="KW-1185">Reference proteome</keyword>
<evidence type="ECO:0000313" key="14">
    <source>
        <dbReference type="Proteomes" id="UP000325672"/>
    </source>
</evidence>
<feature type="domain" description="Shugoshin C-terminal" evidence="11">
    <location>
        <begin position="448"/>
        <end position="471"/>
    </location>
</feature>